<feature type="domain" description="Ras-associating" evidence="6">
    <location>
        <begin position="273"/>
        <end position="350"/>
    </location>
</feature>
<reference evidence="8" key="1">
    <citation type="journal article" date="2012" name="Science">
        <title>The Paleozoic origin of enzymatic lignin decomposition reconstructed from 31 fungal genomes.</title>
        <authorList>
            <person name="Floudas D."/>
            <person name="Binder M."/>
            <person name="Riley R."/>
            <person name="Barry K."/>
            <person name="Blanchette R.A."/>
            <person name="Henrissat B."/>
            <person name="Martinez A.T."/>
            <person name="Otillar R."/>
            <person name="Spatafora J.W."/>
            <person name="Yadav J.S."/>
            <person name="Aerts A."/>
            <person name="Benoit I."/>
            <person name="Boyd A."/>
            <person name="Carlson A."/>
            <person name="Copeland A."/>
            <person name="Coutinho P.M."/>
            <person name="de Vries R.P."/>
            <person name="Ferreira P."/>
            <person name="Findley K."/>
            <person name="Foster B."/>
            <person name="Gaskell J."/>
            <person name="Glotzer D."/>
            <person name="Gorecki P."/>
            <person name="Heitman J."/>
            <person name="Hesse C."/>
            <person name="Hori C."/>
            <person name="Igarashi K."/>
            <person name="Jurgens J.A."/>
            <person name="Kallen N."/>
            <person name="Kersten P."/>
            <person name="Kohler A."/>
            <person name="Kuees U."/>
            <person name="Kumar T.K.A."/>
            <person name="Kuo A."/>
            <person name="LaButti K."/>
            <person name="Larrondo L.F."/>
            <person name="Lindquist E."/>
            <person name="Ling A."/>
            <person name="Lombard V."/>
            <person name="Lucas S."/>
            <person name="Lundell T."/>
            <person name="Martin R."/>
            <person name="McLaughlin D.J."/>
            <person name="Morgenstern I."/>
            <person name="Morin E."/>
            <person name="Murat C."/>
            <person name="Nagy L.G."/>
            <person name="Nolan M."/>
            <person name="Ohm R.A."/>
            <person name="Patyshakuliyeva A."/>
            <person name="Rokas A."/>
            <person name="Ruiz-Duenas F.J."/>
            <person name="Sabat G."/>
            <person name="Salamov A."/>
            <person name="Samejima M."/>
            <person name="Schmutz J."/>
            <person name="Slot J.C."/>
            <person name="St John F."/>
            <person name="Stenlid J."/>
            <person name="Sun H."/>
            <person name="Sun S."/>
            <person name="Syed K."/>
            <person name="Tsang A."/>
            <person name="Wiebenga A."/>
            <person name="Young D."/>
            <person name="Pisabarro A."/>
            <person name="Eastwood D.C."/>
            <person name="Martin F."/>
            <person name="Cullen D."/>
            <person name="Grigoriev I.V."/>
            <person name="Hibbett D.S."/>
        </authorList>
    </citation>
    <scope>NUCLEOTIDE SEQUENCE [LARGE SCALE GENOMIC DNA]</scope>
    <source>
        <strain evidence="8">FP-91666</strain>
    </source>
</reference>
<dbReference type="CDD" id="cd01786">
    <property type="entry name" value="RA_STE50"/>
    <property type="match status" value="1"/>
</dbReference>
<evidence type="ECO:0000259" key="4">
    <source>
        <dbReference type="PROSITE" id="PS50002"/>
    </source>
</evidence>
<dbReference type="Pfam" id="PF00018">
    <property type="entry name" value="SH3_1"/>
    <property type="match status" value="2"/>
</dbReference>
<dbReference type="CDD" id="cd00174">
    <property type="entry name" value="SH3"/>
    <property type="match status" value="1"/>
</dbReference>
<dbReference type="SUPFAM" id="SSF54236">
    <property type="entry name" value="Ubiquitin-like"/>
    <property type="match status" value="1"/>
</dbReference>
<accession>R7S013</accession>
<name>R7S013_STEHR</name>
<dbReference type="InterPro" id="IPR036028">
    <property type="entry name" value="SH3-like_dom_sf"/>
</dbReference>
<feature type="compositionally biased region" description="Low complexity" evidence="3">
    <location>
        <begin position="237"/>
        <end position="254"/>
    </location>
</feature>
<sequence>MDSPALPPELSRSILDWDESNVHLFLSHLGFNQYEARLREHGISGDVLCIIDADGLKDLGISSVGQRLAILKAVYHTKLAQNVPIEADHYIPPSESDDVLQNLSMDKLYDLIRDQGDRLRSLEHENDRLSQVFDDWSSVRNSQSRLEDSPIARQTSFKWANFVKPQGSPTKPELIESPHPSPHRLEHDLSYNPTATPNLSRTAMMNGSSSLSQQSATLQTTAPLQPRRNGTVDNSLASTSAGGASVNANASGSTLAAPTPPKPVRQESTDNLKSFKVSLEDPAWKVLPAALRKYKINNDDWQNYAMFICYGPPSARVERCLSYDEKPLLLFQKLKDAQKNPVFMLKHIKDIRSPIAVAQQKQAARKASGDSNGSKKTPTNHSRTLSRPPRLQVHAAEAAASHGGSGMGPGSPDVMSPAVDHGGNLLSADRSGRMGLQDRSPSTGESPRSAVPGTNLTGLPTPGEDPNAGGTPAREVPVTSAISYAVAIYPYMAEQEDEFDVVVGDTFVIISRARGWWVVQRDPSGSGQVDSDTSKQGWVPAGCLLETRIPVATAIAEAAAAVGSTTTSSSHPSSPLNPTKTPILPLNIVSTSFPGYALMDYKKKGEEELDLVKDDQLRVFKRYNHWSYAVKEDGGERGWVPSWYIGKVSSASANPSTPGVSGNPNNGQANTSVNLDDHSKFLTGDPVTGQQPSPMSSAFPPQARATTVV</sequence>
<dbReference type="SMART" id="SM00454">
    <property type="entry name" value="SAM"/>
    <property type="match status" value="1"/>
</dbReference>
<feature type="region of interest" description="Disordered" evidence="3">
    <location>
        <begin position="357"/>
        <end position="473"/>
    </location>
</feature>
<feature type="compositionally biased region" description="Polar residues" evidence="3">
    <location>
        <begin position="369"/>
        <end position="385"/>
    </location>
</feature>
<evidence type="ECO:0000259" key="6">
    <source>
        <dbReference type="PROSITE" id="PS50200"/>
    </source>
</evidence>
<dbReference type="SMART" id="SM00326">
    <property type="entry name" value="SH3"/>
    <property type="match status" value="2"/>
</dbReference>
<feature type="domain" description="SAM" evidence="5">
    <location>
        <begin position="17"/>
        <end position="80"/>
    </location>
</feature>
<dbReference type="AlphaFoldDB" id="R7S013"/>
<feature type="domain" description="SH3" evidence="4">
    <location>
        <begin position="480"/>
        <end position="549"/>
    </location>
</feature>
<feature type="region of interest" description="Disordered" evidence="3">
    <location>
        <begin position="162"/>
        <end position="268"/>
    </location>
</feature>
<dbReference type="KEGG" id="shs:STEHIDRAFT_105588"/>
<feature type="compositionally biased region" description="Polar residues" evidence="3">
    <location>
        <begin position="191"/>
        <end position="207"/>
    </location>
</feature>
<dbReference type="Pfam" id="PF07647">
    <property type="entry name" value="SAM_2"/>
    <property type="match status" value="1"/>
</dbReference>
<dbReference type="SMART" id="SM00314">
    <property type="entry name" value="RA"/>
    <property type="match status" value="1"/>
</dbReference>
<evidence type="ECO:0008006" key="9">
    <source>
        <dbReference type="Google" id="ProtNLM"/>
    </source>
</evidence>
<dbReference type="PROSITE" id="PS50200">
    <property type="entry name" value="RA"/>
    <property type="match status" value="1"/>
</dbReference>
<dbReference type="PROSITE" id="PS50105">
    <property type="entry name" value="SAM_DOMAIN"/>
    <property type="match status" value="1"/>
</dbReference>
<gene>
    <name evidence="7" type="ORF">STEHIDRAFT_105588</name>
</gene>
<dbReference type="InterPro" id="IPR001452">
    <property type="entry name" value="SH3_domain"/>
</dbReference>
<evidence type="ECO:0000313" key="7">
    <source>
        <dbReference type="EMBL" id="EIM80485.1"/>
    </source>
</evidence>
<evidence type="ECO:0000256" key="3">
    <source>
        <dbReference type="SAM" id="MobiDB-lite"/>
    </source>
</evidence>
<dbReference type="EMBL" id="JH687398">
    <property type="protein sequence ID" value="EIM80485.1"/>
    <property type="molecule type" value="Genomic_DNA"/>
</dbReference>
<dbReference type="SUPFAM" id="SSF50044">
    <property type="entry name" value="SH3-domain"/>
    <property type="match status" value="2"/>
</dbReference>
<organism evidence="7 8">
    <name type="scientific">Stereum hirsutum (strain FP-91666)</name>
    <name type="common">White-rot fungus</name>
    <dbReference type="NCBI Taxonomy" id="721885"/>
    <lineage>
        <taxon>Eukaryota</taxon>
        <taxon>Fungi</taxon>
        <taxon>Dikarya</taxon>
        <taxon>Basidiomycota</taxon>
        <taxon>Agaricomycotina</taxon>
        <taxon>Agaricomycetes</taxon>
        <taxon>Russulales</taxon>
        <taxon>Stereaceae</taxon>
        <taxon>Stereum</taxon>
    </lineage>
</organism>
<evidence type="ECO:0000259" key="5">
    <source>
        <dbReference type="PROSITE" id="PS50105"/>
    </source>
</evidence>
<dbReference type="Pfam" id="PF00788">
    <property type="entry name" value="RA"/>
    <property type="match status" value="1"/>
</dbReference>
<dbReference type="GeneID" id="18794752"/>
<dbReference type="GO" id="GO:0007165">
    <property type="term" value="P:signal transduction"/>
    <property type="evidence" value="ECO:0007669"/>
    <property type="project" value="InterPro"/>
</dbReference>
<proteinExistence type="predicted"/>
<feature type="domain" description="SH3" evidence="4">
    <location>
        <begin position="590"/>
        <end position="650"/>
    </location>
</feature>
<dbReference type="InterPro" id="IPR013761">
    <property type="entry name" value="SAM/pointed_sf"/>
</dbReference>
<evidence type="ECO:0000256" key="1">
    <source>
        <dbReference type="ARBA" id="ARBA00022443"/>
    </source>
</evidence>
<dbReference type="Gene3D" id="3.10.20.90">
    <property type="entry name" value="Phosphatidylinositol 3-kinase Catalytic Subunit, Chain A, domain 1"/>
    <property type="match status" value="1"/>
</dbReference>
<dbReference type="RefSeq" id="XP_007310598.1">
    <property type="nucleotide sequence ID" value="XM_007310536.1"/>
</dbReference>
<evidence type="ECO:0000313" key="8">
    <source>
        <dbReference type="Proteomes" id="UP000053927"/>
    </source>
</evidence>
<feature type="compositionally biased region" description="Polar residues" evidence="3">
    <location>
        <begin position="651"/>
        <end position="674"/>
    </location>
</feature>
<keyword evidence="8" id="KW-1185">Reference proteome</keyword>
<dbReference type="eggNOG" id="ENOG502QYQY">
    <property type="taxonomic scope" value="Eukaryota"/>
</dbReference>
<feature type="compositionally biased region" description="Polar residues" evidence="3">
    <location>
        <begin position="439"/>
        <end position="458"/>
    </location>
</feature>
<dbReference type="Proteomes" id="UP000053927">
    <property type="component" value="Unassembled WGS sequence"/>
</dbReference>
<dbReference type="SUPFAM" id="SSF47769">
    <property type="entry name" value="SAM/Pointed domain"/>
    <property type="match status" value="1"/>
</dbReference>
<feature type="region of interest" description="Disordered" evidence="3">
    <location>
        <begin position="651"/>
        <end position="709"/>
    </location>
</feature>
<keyword evidence="1 2" id="KW-0728">SH3 domain</keyword>
<dbReference type="PROSITE" id="PS50002">
    <property type="entry name" value="SH3"/>
    <property type="match status" value="2"/>
</dbReference>
<dbReference type="Gene3D" id="2.30.30.40">
    <property type="entry name" value="SH3 Domains"/>
    <property type="match status" value="2"/>
</dbReference>
<protein>
    <recommendedName>
        <fullName evidence="9">RA-domain-containing protein</fullName>
    </recommendedName>
</protein>
<dbReference type="InterPro" id="IPR001660">
    <property type="entry name" value="SAM"/>
</dbReference>
<dbReference type="OrthoDB" id="8883818at2759"/>
<feature type="compositionally biased region" description="Low complexity" evidence="3">
    <location>
        <begin position="357"/>
        <end position="366"/>
    </location>
</feature>
<dbReference type="InterPro" id="IPR000159">
    <property type="entry name" value="RA_dom"/>
</dbReference>
<feature type="compositionally biased region" description="Low complexity" evidence="3">
    <location>
        <begin position="208"/>
        <end position="222"/>
    </location>
</feature>
<dbReference type="OMA" id="WFIGKVP"/>
<dbReference type="Gene3D" id="1.10.150.50">
    <property type="entry name" value="Transcription Factor, Ets-1"/>
    <property type="match status" value="1"/>
</dbReference>
<dbReference type="InterPro" id="IPR029071">
    <property type="entry name" value="Ubiquitin-like_domsf"/>
</dbReference>
<evidence type="ECO:0000256" key="2">
    <source>
        <dbReference type="PROSITE-ProRule" id="PRU00192"/>
    </source>
</evidence>